<dbReference type="GO" id="GO:0051287">
    <property type="term" value="F:NAD binding"/>
    <property type="evidence" value="ECO:0007669"/>
    <property type="project" value="UniProtKB-UniRule"/>
</dbReference>
<dbReference type="Gene3D" id="3.40.50.720">
    <property type="entry name" value="NAD(P)-binding Rossmann-like Domain"/>
    <property type="match status" value="2"/>
</dbReference>
<keyword evidence="9" id="KW-0718">Serine biosynthesis</keyword>
<keyword evidence="5 9" id="KW-0028">Amino-acid biosynthesis</keyword>
<comment type="pathway">
    <text evidence="1 9">Amino-acid biosynthesis; L-serine biosynthesis; L-serine from 3-phospho-D-glycerate: step 1/3.</text>
</comment>
<dbReference type="CDD" id="cd04902">
    <property type="entry name" value="ACT_3PGDH-xct"/>
    <property type="match status" value="1"/>
</dbReference>
<comment type="similarity">
    <text evidence="2 9">Belongs to the D-isomer specific 2-hydroxyacid dehydrogenase family.</text>
</comment>
<dbReference type="InterPro" id="IPR006236">
    <property type="entry name" value="PGDH"/>
</dbReference>
<evidence type="ECO:0000256" key="2">
    <source>
        <dbReference type="ARBA" id="ARBA00005854"/>
    </source>
</evidence>
<keyword evidence="7 9" id="KW-0520">NAD</keyword>
<organism evidence="13">
    <name type="scientific">uncultured marine group II/III euryarchaeote KM3_94_C01</name>
    <dbReference type="NCBI Taxonomy" id="1456545"/>
    <lineage>
        <taxon>Archaea</taxon>
        <taxon>Methanobacteriati</taxon>
        <taxon>Methanobacteriota</taxon>
        <taxon>environmental samples</taxon>
    </lineage>
</organism>
<dbReference type="PROSITE" id="PS00065">
    <property type="entry name" value="D_2_HYDROXYACID_DH_1"/>
    <property type="match status" value="1"/>
</dbReference>
<name>A0A075HWU4_9EURY</name>
<feature type="domain" description="D-3-phosphoglycerate dehydrogenase ASB" evidence="12">
    <location>
        <begin position="324"/>
        <end position="439"/>
    </location>
</feature>
<protein>
    <recommendedName>
        <fullName evidence="4 9">D-3-phosphoglycerate dehydrogenase</fullName>
        <ecNumber evidence="3 9">1.1.1.95</ecNumber>
    </recommendedName>
</protein>
<dbReference type="Pfam" id="PF19304">
    <property type="entry name" value="PGDH_inter"/>
    <property type="match status" value="1"/>
</dbReference>
<dbReference type="UniPathway" id="UPA00135">
    <property type="reaction ID" value="UER00196"/>
</dbReference>
<dbReference type="PANTHER" id="PTHR42789:SF1">
    <property type="entry name" value="D-ISOMER SPECIFIC 2-HYDROXYACID DEHYDROGENASE FAMILY PROTEIN (AFU_ORTHOLOGUE AFUA_6G10090)"/>
    <property type="match status" value="1"/>
</dbReference>
<dbReference type="NCBIfam" id="TIGR01327">
    <property type="entry name" value="PGDH"/>
    <property type="match status" value="1"/>
</dbReference>
<evidence type="ECO:0000256" key="3">
    <source>
        <dbReference type="ARBA" id="ARBA00013143"/>
    </source>
</evidence>
<dbReference type="SUPFAM" id="SSF55021">
    <property type="entry name" value="ACT-like"/>
    <property type="match status" value="1"/>
</dbReference>
<dbReference type="PANTHER" id="PTHR42789">
    <property type="entry name" value="D-ISOMER SPECIFIC 2-HYDROXYACID DEHYDROGENASE FAMILY PROTEIN (AFU_ORTHOLOGUE AFUA_6G10090)"/>
    <property type="match status" value="1"/>
</dbReference>
<evidence type="ECO:0000256" key="1">
    <source>
        <dbReference type="ARBA" id="ARBA00005216"/>
    </source>
</evidence>
<dbReference type="InterPro" id="IPR045626">
    <property type="entry name" value="PGDH_ASB_dom"/>
</dbReference>
<evidence type="ECO:0000256" key="6">
    <source>
        <dbReference type="ARBA" id="ARBA00023002"/>
    </source>
</evidence>
<dbReference type="InterPro" id="IPR029752">
    <property type="entry name" value="D-isomer_DH_CS1"/>
</dbReference>
<dbReference type="InterPro" id="IPR029009">
    <property type="entry name" value="ASB_dom_sf"/>
</dbReference>
<dbReference type="InterPro" id="IPR006140">
    <property type="entry name" value="D-isomer_DH_NAD-bd"/>
</dbReference>
<evidence type="ECO:0000256" key="7">
    <source>
        <dbReference type="ARBA" id="ARBA00023027"/>
    </source>
</evidence>
<dbReference type="InterPro" id="IPR036291">
    <property type="entry name" value="NAD(P)-bd_dom_sf"/>
</dbReference>
<gene>
    <name evidence="13" type="primary">PHGDH</name>
    <name evidence="13" type="synonym">serA</name>
</gene>
<evidence type="ECO:0000259" key="10">
    <source>
        <dbReference type="Pfam" id="PF00389"/>
    </source>
</evidence>
<evidence type="ECO:0000256" key="8">
    <source>
        <dbReference type="ARBA" id="ARBA00048731"/>
    </source>
</evidence>
<dbReference type="CDD" id="cd12173">
    <property type="entry name" value="PGDH_4"/>
    <property type="match status" value="1"/>
</dbReference>
<dbReference type="InterPro" id="IPR029753">
    <property type="entry name" value="D-isomer_DH_CS"/>
</dbReference>
<feature type="domain" description="D-isomer specific 2-hydroxyacid dehydrogenase catalytic" evidence="10">
    <location>
        <begin position="3"/>
        <end position="312"/>
    </location>
</feature>
<dbReference type="PROSITE" id="PS00671">
    <property type="entry name" value="D_2_HYDROXYACID_DH_3"/>
    <property type="match status" value="1"/>
</dbReference>
<accession>A0A075HWU4</accession>
<dbReference type="SUPFAM" id="SSF143548">
    <property type="entry name" value="Serine metabolism enzymes domain"/>
    <property type="match status" value="1"/>
</dbReference>
<proteinExistence type="inferred from homology"/>
<dbReference type="InterPro" id="IPR006139">
    <property type="entry name" value="D-isomer_2_OHA_DH_cat_dom"/>
</dbReference>
<dbReference type="AlphaFoldDB" id="A0A075HWU4"/>
<evidence type="ECO:0000259" key="11">
    <source>
        <dbReference type="Pfam" id="PF02826"/>
    </source>
</evidence>
<evidence type="ECO:0000256" key="4">
    <source>
        <dbReference type="ARBA" id="ARBA00021582"/>
    </source>
</evidence>
<dbReference type="FunFam" id="3.40.50.720:FF:000021">
    <property type="entry name" value="D-3-phosphoglycerate dehydrogenase"/>
    <property type="match status" value="1"/>
</dbReference>
<evidence type="ECO:0000256" key="5">
    <source>
        <dbReference type="ARBA" id="ARBA00022605"/>
    </source>
</evidence>
<dbReference type="Pfam" id="PF00389">
    <property type="entry name" value="2-Hacid_dh"/>
    <property type="match status" value="1"/>
</dbReference>
<dbReference type="SUPFAM" id="SSF51735">
    <property type="entry name" value="NAD(P)-binding Rossmann-fold domains"/>
    <property type="match status" value="1"/>
</dbReference>
<dbReference type="SUPFAM" id="SSF52283">
    <property type="entry name" value="Formate/glycerate dehydrogenase catalytic domain-like"/>
    <property type="match status" value="1"/>
</dbReference>
<dbReference type="Pfam" id="PF02826">
    <property type="entry name" value="2-Hacid_dh_C"/>
    <property type="match status" value="1"/>
</dbReference>
<evidence type="ECO:0000256" key="9">
    <source>
        <dbReference type="RuleBase" id="RU363003"/>
    </source>
</evidence>
<dbReference type="Gene3D" id="3.30.1330.90">
    <property type="entry name" value="D-3-phosphoglycerate dehydrogenase, domain 3"/>
    <property type="match status" value="1"/>
</dbReference>
<feature type="domain" description="D-isomer specific 2-hydroxyacid dehydrogenase NAD-binding" evidence="11">
    <location>
        <begin position="105"/>
        <end position="280"/>
    </location>
</feature>
<dbReference type="Gene3D" id="3.30.70.260">
    <property type="match status" value="1"/>
</dbReference>
<evidence type="ECO:0000313" key="13">
    <source>
        <dbReference type="EMBL" id="AIF20816.1"/>
    </source>
</evidence>
<keyword evidence="6 9" id="KW-0560">Oxidoreductase</keyword>
<dbReference type="GO" id="GO:0006564">
    <property type="term" value="P:L-serine biosynthetic process"/>
    <property type="evidence" value="ECO:0007669"/>
    <property type="project" value="UniProtKB-UniRule"/>
</dbReference>
<dbReference type="InterPro" id="IPR045865">
    <property type="entry name" value="ACT-like_dom_sf"/>
</dbReference>
<dbReference type="GO" id="GO:0004617">
    <property type="term" value="F:phosphoglycerate dehydrogenase activity"/>
    <property type="evidence" value="ECO:0007669"/>
    <property type="project" value="UniProtKB-UniRule"/>
</dbReference>
<dbReference type="InterPro" id="IPR050857">
    <property type="entry name" value="D-2-hydroxyacid_DH"/>
</dbReference>
<dbReference type="EMBL" id="KF901176">
    <property type="protein sequence ID" value="AIF20816.1"/>
    <property type="molecule type" value="Genomic_DNA"/>
</dbReference>
<evidence type="ECO:0000259" key="12">
    <source>
        <dbReference type="Pfam" id="PF19304"/>
    </source>
</evidence>
<reference evidence="13" key="1">
    <citation type="journal article" date="2014" name="Genome Biol. Evol.">
        <title>Pangenome evidence for extensive interdomain horizontal transfer affecting lineage core and shell genes in uncultured planktonic thaumarchaeota and euryarchaeota.</title>
        <authorList>
            <person name="Deschamps P."/>
            <person name="Zivanovic Y."/>
            <person name="Moreira D."/>
            <person name="Rodriguez-Valera F."/>
            <person name="Lopez-Garcia P."/>
        </authorList>
    </citation>
    <scope>NUCLEOTIDE SEQUENCE</scope>
</reference>
<comment type="catalytic activity">
    <reaction evidence="8 9">
        <text>(2R)-3-phosphoglycerate + NAD(+) = 3-phosphooxypyruvate + NADH + H(+)</text>
        <dbReference type="Rhea" id="RHEA:12641"/>
        <dbReference type="ChEBI" id="CHEBI:15378"/>
        <dbReference type="ChEBI" id="CHEBI:18110"/>
        <dbReference type="ChEBI" id="CHEBI:57540"/>
        <dbReference type="ChEBI" id="CHEBI:57945"/>
        <dbReference type="ChEBI" id="CHEBI:58272"/>
        <dbReference type="EC" id="1.1.1.95"/>
    </reaction>
</comment>
<dbReference type="EC" id="1.1.1.95" evidence="3 9"/>
<sequence>MKILVSDPITAAGKAILEDANLEVVNLPDASTDEKAEACKDVHGWIIRSGTNVTEAMINSAGQLQVIGRAGVGIDNIDLAAATRKGVVVMNTPDVNTISAAEHTVALMLALSRNIPIGHSGMIKGEWNRNALVGSELRNKTLGIVGLGKIGQEVIQRSRSFNMNILGYDPYVSQEMFNEDEVKVVDLDTLTAESDYITLHVPFTDSTKDLFDYSRLCRMKDTARIINVARGGIINEADLAKVLNEDKIAGAAVDVFTSEPVVEDNPLVSAKNIVLTPHLGASTEEAKEGVSRAVCEQVRDYLLYEKLTNALNMPISDLAKLKEIQPSLELSEIMGRLQSQLVKGSIQKVHVECAGTMDETKPAALAFLKGLLSSRIPERVNYINAETLAVDLGIRIEHSYTSDSGAYTNLIRTKVTGAEGVTQINGSVFEGKRLRLVNILGYEMDITPRGTMLFARNKDVPGVIGKVGTTLGVANVNIGAYLLSRDSADGEAFAVIRVDNEIPQDVLSTLADLPEIVSIQQIHC</sequence>